<keyword evidence="1" id="KW-1133">Transmembrane helix</keyword>
<dbReference type="EMBL" id="OBQI01000004">
    <property type="protein sequence ID" value="SOC50085.1"/>
    <property type="molecule type" value="Genomic_DNA"/>
</dbReference>
<keyword evidence="3" id="KW-1185">Reference proteome</keyword>
<name>A0A285V7I9_9ACTN</name>
<evidence type="ECO:0000313" key="3">
    <source>
        <dbReference type="Proteomes" id="UP000219435"/>
    </source>
</evidence>
<protein>
    <submittedName>
        <fullName evidence="2">Uncharacterized protein</fullName>
    </submittedName>
</protein>
<sequence>MTWPVLVLLVGATGLATAGAVVTLGQRAGATEEVGVRHAIAGFGLLAASVALAAVGGALLGAGGTPTEQIGAFSGASATVALPVLTVALTRRARVRRWT</sequence>
<evidence type="ECO:0000313" key="2">
    <source>
        <dbReference type="EMBL" id="SOC50085.1"/>
    </source>
</evidence>
<dbReference type="RefSeq" id="WP_097195660.1">
    <property type="nucleotide sequence ID" value="NZ_OBQI01000004.1"/>
</dbReference>
<keyword evidence="1" id="KW-0812">Transmembrane</keyword>
<feature type="transmembrane region" description="Helical" evidence="1">
    <location>
        <begin position="38"/>
        <end position="64"/>
    </location>
</feature>
<reference evidence="3" key="1">
    <citation type="submission" date="2017-08" db="EMBL/GenBank/DDBJ databases">
        <authorList>
            <person name="Varghese N."/>
            <person name="Submissions S."/>
        </authorList>
    </citation>
    <scope>NUCLEOTIDE SEQUENCE [LARGE SCALE GENOMIC DNA]</scope>
    <source>
        <strain evidence="3">DSM 4725</strain>
    </source>
</reference>
<accession>A0A285V7I9</accession>
<dbReference type="AlphaFoldDB" id="A0A285V7I9"/>
<evidence type="ECO:0000256" key="1">
    <source>
        <dbReference type="SAM" id="Phobius"/>
    </source>
</evidence>
<gene>
    <name evidence="2" type="ORF">SAMN05660748_2824</name>
</gene>
<dbReference type="Proteomes" id="UP000219435">
    <property type="component" value="Unassembled WGS sequence"/>
</dbReference>
<feature type="transmembrane region" description="Helical" evidence="1">
    <location>
        <begin position="70"/>
        <end position="89"/>
    </location>
</feature>
<keyword evidence="1" id="KW-0472">Membrane</keyword>
<organism evidence="2 3">
    <name type="scientific">Blastococcus aggregatus</name>
    <dbReference type="NCBI Taxonomy" id="38502"/>
    <lineage>
        <taxon>Bacteria</taxon>
        <taxon>Bacillati</taxon>
        <taxon>Actinomycetota</taxon>
        <taxon>Actinomycetes</taxon>
        <taxon>Geodermatophilales</taxon>
        <taxon>Geodermatophilaceae</taxon>
        <taxon>Blastococcus</taxon>
    </lineage>
</organism>
<feature type="transmembrane region" description="Helical" evidence="1">
    <location>
        <begin position="6"/>
        <end position="26"/>
    </location>
</feature>
<proteinExistence type="predicted"/>